<gene>
    <name evidence="7" type="ORF">DHW61_03760</name>
</gene>
<evidence type="ECO:0000256" key="3">
    <source>
        <dbReference type="ARBA" id="ARBA00023082"/>
    </source>
</evidence>
<dbReference type="Pfam" id="PF08281">
    <property type="entry name" value="Sigma70_r4_2"/>
    <property type="match status" value="1"/>
</dbReference>
<accession>A0A3D2X337</accession>
<dbReference type="CDD" id="cd06171">
    <property type="entry name" value="Sigma70_r4"/>
    <property type="match status" value="1"/>
</dbReference>
<protein>
    <submittedName>
        <fullName evidence="7">Sigma-70 family RNA polymerase sigma factor</fullName>
    </submittedName>
</protein>
<dbReference type="SUPFAM" id="SSF88659">
    <property type="entry name" value="Sigma3 and sigma4 domains of RNA polymerase sigma factors"/>
    <property type="match status" value="1"/>
</dbReference>
<keyword evidence="4" id="KW-0804">Transcription</keyword>
<dbReference type="InterPro" id="IPR013324">
    <property type="entry name" value="RNA_pol_sigma_r3/r4-like"/>
</dbReference>
<keyword evidence="2" id="KW-0805">Transcription regulation</keyword>
<dbReference type="AlphaFoldDB" id="A0A3D2X337"/>
<name>A0A3D2X337_9FIRM</name>
<dbReference type="PANTHER" id="PTHR43133:SF60">
    <property type="entry name" value="RNA POLYMERASE SIGMA FACTOR SIGV"/>
    <property type="match status" value="1"/>
</dbReference>
<dbReference type="InterPro" id="IPR007627">
    <property type="entry name" value="RNA_pol_sigma70_r2"/>
</dbReference>
<dbReference type="NCBIfam" id="TIGR02937">
    <property type="entry name" value="sigma70-ECF"/>
    <property type="match status" value="1"/>
</dbReference>
<keyword evidence="3" id="KW-0731">Sigma factor</keyword>
<sequence>MLIYLNLIETEEDKCKFERIYLSYKQTMFYAANRILKDHHSSEDAVHQAFLRIVDHLDKINEKDCHKSRAFLVVITEHVAIDIYRKQKRENTLSFDELEIYISNNTTPEDKVIDEVSAAIASLPVNYSTILRLKFSQGYNDSEIAQILDITEDNVRQRISRAKKKLSQLLQKDGEPKWTK</sequence>
<evidence type="ECO:0000256" key="1">
    <source>
        <dbReference type="ARBA" id="ARBA00010641"/>
    </source>
</evidence>
<dbReference type="InterPro" id="IPR013249">
    <property type="entry name" value="RNA_pol_sigma70_r4_t2"/>
</dbReference>
<evidence type="ECO:0000313" key="8">
    <source>
        <dbReference type="Proteomes" id="UP000262969"/>
    </source>
</evidence>
<dbReference type="InterPro" id="IPR036388">
    <property type="entry name" value="WH-like_DNA-bd_sf"/>
</dbReference>
<dbReference type="Pfam" id="PF04542">
    <property type="entry name" value="Sigma70_r2"/>
    <property type="match status" value="1"/>
</dbReference>
<dbReference type="PANTHER" id="PTHR43133">
    <property type="entry name" value="RNA POLYMERASE ECF-TYPE SIGMA FACTO"/>
    <property type="match status" value="1"/>
</dbReference>
<evidence type="ECO:0000259" key="5">
    <source>
        <dbReference type="Pfam" id="PF04542"/>
    </source>
</evidence>
<dbReference type="GO" id="GO:0006352">
    <property type="term" value="P:DNA-templated transcription initiation"/>
    <property type="evidence" value="ECO:0007669"/>
    <property type="project" value="InterPro"/>
</dbReference>
<feature type="domain" description="RNA polymerase sigma-70 region 2" evidence="5">
    <location>
        <begin position="21"/>
        <end position="89"/>
    </location>
</feature>
<dbReference type="GO" id="GO:0016987">
    <property type="term" value="F:sigma factor activity"/>
    <property type="evidence" value="ECO:0007669"/>
    <property type="project" value="UniProtKB-KW"/>
</dbReference>
<organism evidence="7 8">
    <name type="scientific">Lachnoclostridium phytofermentans</name>
    <dbReference type="NCBI Taxonomy" id="66219"/>
    <lineage>
        <taxon>Bacteria</taxon>
        <taxon>Bacillati</taxon>
        <taxon>Bacillota</taxon>
        <taxon>Clostridia</taxon>
        <taxon>Lachnospirales</taxon>
        <taxon>Lachnospiraceae</taxon>
    </lineage>
</organism>
<dbReference type="InterPro" id="IPR013325">
    <property type="entry name" value="RNA_pol_sigma_r2"/>
</dbReference>
<dbReference type="Gene3D" id="1.10.1740.10">
    <property type="match status" value="1"/>
</dbReference>
<evidence type="ECO:0000313" key="7">
    <source>
        <dbReference type="EMBL" id="HCL01522.1"/>
    </source>
</evidence>
<dbReference type="GO" id="GO:0003677">
    <property type="term" value="F:DNA binding"/>
    <property type="evidence" value="ECO:0007669"/>
    <property type="project" value="InterPro"/>
</dbReference>
<proteinExistence type="inferred from homology"/>
<dbReference type="SUPFAM" id="SSF88946">
    <property type="entry name" value="Sigma2 domain of RNA polymerase sigma factors"/>
    <property type="match status" value="1"/>
</dbReference>
<evidence type="ECO:0000256" key="4">
    <source>
        <dbReference type="ARBA" id="ARBA00023163"/>
    </source>
</evidence>
<dbReference type="EMBL" id="DPVV01000131">
    <property type="protein sequence ID" value="HCL01522.1"/>
    <property type="molecule type" value="Genomic_DNA"/>
</dbReference>
<comment type="caution">
    <text evidence="7">The sequence shown here is derived from an EMBL/GenBank/DDBJ whole genome shotgun (WGS) entry which is preliminary data.</text>
</comment>
<evidence type="ECO:0000259" key="6">
    <source>
        <dbReference type="Pfam" id="PF08281"/>
    </source>
</evidence>
<dbReference type="InterPro" id="IPR014284">
    <property type="entry name" value="RNA_pol_sigma-70_dom"/>
</dbReference>
<evidence type="ECO:0000256" key="2">
    <source>
        <dbReference type="ARBA" id="ARBA00023015"/>
    </source>
</evidence>
<reference evidence="7 8" key="1">
    <citation type="journal article" date="2018" name="Nat. Biotechnol.">
        <title>A standardized bacterial taxonomy based on genome phylogeny substantially revises the tree of life.</title>
        <authorList>
            <person name="Parks D.H."/>
            <person name="Chuvochina M."/>
            <person name="Waite D.W."/>
            <person name="Rinke C."/>
            <person name="Skarshewski A."/>
            <person name="Chaumeil P.A."/>
            <person name="Hugenholtz P."/>
        </authorList>
    </citation>
    <scope>NUCLEOTIDE SEQUENCE [LARGE SCALE GENOMIC DNA]</scope>
    <source>
        <strain evidence="7">UBA11728</strain>
    </source>
</reference>
<feature type="domain" description="RNA polymerase sigma factor 70 region 4 type 2" evidence="6">
    <location>
        <begin position="114"/>
        <end position="166"/>
    </location>
</feature>
<dbReference type="Gene3D" id="1.10.10.10">
    <property type="entry name" value="Winged helix-like DNA-binding domain superfamily/Winged helix DNA-binding domain"/>
    <property type="match status" value="1"/>
</dbReference>
<dbReference type="InterPro" id="IPR039425">
    <property type="entry name" value="RNA_pol_sigma-70-like"/>
</dbReference>
<comment type="similarity">
    <text evidence="1">Belongs to the sigma-70 factor family. ECF subfamily.</text>
</comment>
<dbReference type="Proteomes" id="UP000262969">
    <property type="component" value="Unassembled WGS sequence"/>
</dbReference>